<dbReference type="Pfam" id="PF12784">
    <property type="entry name" value="PDDEXK_2"/>
    <property type="match status" value="1"/>
</dbReference>
<dbReference type="PANTHER" id="PTHR41317:SF1">
    <property type="entry name" value="PD-(D_E)XK NUCLEASE FAMILY TRANSPOSASE"/>
    <property type="match status" value="1"/>
</dbReference>
<dbReference type="RefSeq" id="WP_062149573.1">
    <property type="nucleotide sequence ID" value="NZ_CP012373.2"/>
</dbReference>
<evidence type="ECO:0008006" key="3">
    <source>
        <dbReference type="Google" id="ProtNLM"/>
    </source>
</evidence>
<dbReference type="AlphaFoldDB" id="A0A2N9YAM5"/>
<reference evidence="2" key="1">
    <citation type="submission" date="2016-12" db="EMBL/GenBank/DDBJ databases">
        <title>Complete Genome Sequence of Beggiatoa leptomitiformis D-401.</title>
        <authorList>
            <person name="Fomenkov A."/>
            <person name="Vincze T."/>
            <person name="Grabovich M."/>
            <person name="Anton B.P."/>
            <person name="Dubinina G."/>
            <person name="Orlova M."/>
            <person name="Belousova E."/>
            <person name="Roberts R.J."/>
        </authorList>
    </citation>
    <scope>NUCLEOTIDE SEQUENCE [LARGE SCALE GENOMIC DNA]</scope>
    <source>
        <strain evidence="2">D-401</strain>
    </source>
</reference>
<name>A0A2N9YAM5_9GAMM</name>
<organism evidence="1 2">
    <name type="scientific">Beggiatoa leptomitoformis</name>
    <dbReference type="NCBI Taxonomy" id="288004"/>
    <lineage>
        <taxon>Bacteria</taxon>
        <taxon>Pseudomonadati</taxon>
        <taxon>Pseudomonadota</taxon>
        <taxon>Gammaproteobacteria</taxon>
        <taxon>Thiotrichales</taxon>
        <taxon>Thiotrichaceae</taxon>
        <taxon>Beggiatoa</taxon>
    </lineage>
</organism>
<evidence type="ECO:0000313" key="2">
    <source>
        <dbReference type="Proteomes" id="UP000234271"/>
    </source>
</evidence>
<dbReference type="Proteomes" id="UP000234271">
    <property type="component" value="Chromosome"/>
</dbReference>
<keyword evidence="2" id="KW-1185">Reference proteome</keyword>
<dbReference type="STRING" id="288004.AL038_04405"/>
<dbReference type="KEGG" id="blep:AL038_04405"/>
<accession>A0A2N9YAM5</accession>
<gene>
    <name evidence="1" type="ORF">BLE401_01600</name>
</gene>
<dbReference type="OrthoDB" id="5622732at2"/>
<proteinExistence type="predicted"/>
<sequence>MSKTNIKQVAPLRYGVIFKKAFCDVEIFNSFVHDILGIDFHCEIVETEKEFDTIIGNVKPRFDLYAEDKKKRIIVDIQHRRDHDHYDRFLHYHCAALLEQIKNSYDYRPNLAVYTIVVLTSGDKHKSPLSVIDFDPKNWRGEPLGEIPHKIVYLCPKYLNDDTPTLYREWLQVIDDSLDGEIDESQYDRPEIQKIVHRIEKDDISPEERYWMIEEYNDEKAKREMREQAIKEGMAKGIEKGIEQGIEKGIEKGIEQGIEKGIEQGIEQGMAKGIEKGIEQGIEKGIEQGIEKGMEKGLMQGRIEIAKKLISLGLDTAAIEQATGLNAEEIQQLKN</sequence>
<dbReference type="EMBL" id="CP018889">
    <property type="protein sequence ID" value="AUI67515.1"/>
    <property type="molecule type" value="Genomic_DNA"/>
</dbReference>
<protein>
    <recommendedName>
        <fullName evidence="3">Rpn family recombination-promoting nuclease/putative transposase</fullName>
    </recommendedName>
</protein>
<dbReference type="PANTHER" id="PTHR41317">
    <property type="entry name" value="PD-(D_E)XK NUCLEASE FAMILY TRANSPOSASE"/>
    <property type="match status" value="1"/>
</dbReference>
<evidence type="ECO:0000313" key="1">
    <source>
        <dbReference type="EMBL" id="AUI67515.1"/>
    </source>
</evidence>